<organism evidence="1">
    <name type="scientific">Burkholderia pseudomallei 1710a</name>
    <dbReference type="NCBI Taxonomy" id="320371"/>
    <lineage>
        <taxon>Bacteria</taxon>
        <taxon>Pseudomonadati</taxon>
        <taxon>Pseudomonadota</taxon>
        <taxon>Betaproteobacteria</taxon>
        <taxon>Burkholderiales</taxon>
        <taxon>Burkholderiaceae</taxon>
        <taxon>Burkholderia</taxon>
        <taxon>pseudomallei group</taxon>
    </lineage>
</organism>
<protein>
    <submittedName>
        <fullName evidence="1">Uncharacterized protein</fullName>
    </submittedName>
</protein>
<dbReference type="HOGENOM" id="CLU_2895364_0_0_4"/>
<sequence length="62" mass="6277">MPTRAASRAMHVLPRRARRSLAPAGIGGGASFATCTFAMDATCAFATCAFATCAEARGVGRG</sequence>
<dbReference type="AlphaFoldDB" id="A0A0E1W4I2"/>
<reference evidence="1" key="1">
    <citation type="submission" date="2009-05" db="EMBL/GenBank/DDBJ databases">
        <authorList>
            <person name="Harkins D.M."/>
            <person name="DeShazer D."/>
            <person name="Woods D.E."/>
            <person name="Brinkac L.M."/>
            <person name="Brown K.A."/>
            <person name="Hung G.C."/>
            <person name="Tuanyok A."/>
            <person name="Zhang B."/>
            <person name="Nierman W.C."/>
        </authorList>
    </citation>
    <scope>NUCLEOTIDE SEQUENCE [LARGE SCALE GENOMIC DNA]</scope>
    <source>
        <strain evidence="1">1710a</strain>
    </source>
</reference>
<name>A0A0E1W4I2_BURPE</name>
<gene>
    <name evidence="1" type="ORF">BURPS1710A_2396</name>
</gene>
<dbReference type="EMBL" id="CM000832">
    <property type="protein sequence ID" value="EET08130.1"/>
    <property type="molecule type" value="Genomic_DNA"/>
</dbReference>
<proteinExistence type="predicted"/>
<dbReference type="Proteomes" id="UP000001812">
    <property type="component" value="Chromosome I"/>
</dbReference>
<accession>A0A0E1W4I2</accession>
<evidence type="ECO:0000313" key="1">
    <source>
        <dbReference type="EMBL" id="EET08130.1"/>
    </source>
</evidence>